<feature type="region of interest" description="Disordered" evidence="1">
    <location>
        <begin position="237"/>
        <end position="287"/>
    </location>
</feature>
<feature type="signal peptide" evidence="2">
    <location>
        <begin position="1"/>
        <end position="21"/>
    </location>
</feature>
<evidence type="ECO:0000313" key="3">
    <source>
        <dbReference type="EMBL" id="KAF9062931.1"/>
    </source>
</evidence>
<organism evidence="3 4">
    <name type="scientific">Rhodocollybia butyracea</name>
    <dbReference type="NCBI Taxonomy" id="206335"/>
    <lineage>
        <taxon>Eukaryota</taxon>
        <taxon>Fungi</taxon>
        <taxon>Dikarya</taxon>
        <taxon>Basidiomycota</taxon>
        <taxon>Agaricomycotina</taxon>
        <taxon>Agaricomycetes</taxon>
        <taxon>Agaricomycetidae</taxon>
        <taxon>Agaricales</taxon>
        <taxon>Marasmiineae</taxon>
        <taxon>Omphalotaceae</taxon>
        <taxon>Rhodocollybia</taxon>
    </lineage>
</organism>
<keyword evidence="4" id="KW-1185">Reference proteome</keyword>
<dbReference type="Proteomes" id="UP000772434">
    <property type="component" value="Unassembled WGS sequence"/>
</dbReference>
<protein>
    <submittedName>
        <fullName evidence="3">Uncharacterized protein</fullName>
    </submittedName>
</protein>
<evidence type="ECO:0000313" key="4">
    <source>
        <dbReference type="Proteomes" id="UP000772434"/>
    </source>
</evidence>
<proteinExistence type="predicted"/>
<evidence type="ECO:0000256" key="1">
    <source>
        <dbReference type="SAM" id="MobiDB-lite"/>
    </source>
</evidence>
<feature type="compositionally biased region" description="Polar residues" evidence="1">
    <location>
        <begin position="244"/>
        <end position="264"/>
    </location>
</feature>
<dbReference type="EMBL" id="JADNRY010000158">
    <property type="protein sequence ID" value="KAF9062931.1"/>
    <property type="molecule type" value="Genomic_DNA"/>
</dbReference>
<sequence length="297" mass="33282">MRSILFFLFAVIAGSMLSVCAIPVPGPGDPAQKGVKRPRESMTIGEETNERAQTFRVKHEENASKAKQQRKLDKGSITFVDRQGQKTTGTPQIQNYKFIIFNVLTQIEKLEHVDVINYDKSSSCVPEVIPLPAGYKGRSKDPYKVFYFKLKGLYEKCRWEDSGSRGRNKVYVGIYRRPSPGAPSPGGWEKVVIFDAAQEKPEEWEFFSEHFENNFMVPPNEPELPSHAEAASTTGHIPVDHLRTNPSHSTPENPHTGSSHTGPSHPTPENPHTNPSDAINTTTENPNIKFMDIKNII</sequence>
<accession>A0A9P5PD36</accession>
<feature type="compositionally biased region" description="Polar residues" evidence="1">
    <location>
        <begin position="270"/>
        <end position="286"/>
    </location>
</feature>
<evidence type="ECO:0000256" key="2">
    <source>
        <dbReference type="SAM" id="SignalP"/>
    </source>
</evidence>
<comment type="caution">
    <text evidence="3">The sequence shown here is derived from an EMBL/GenBank/DDBJ whole genome shotgun (WGS) entry which is preliminary data.</text>
</comment>
<feature type="chain" id="PRO_5040480500" evidence="2">
    <location>
        <begin position="22"/>
        <end position="297"/>
    </location>
</feature>
<reference evidence="3" key="1">
    <citation type="submission" date="2020-11" db="EMBL/GenBank/DDBJ databases">
        <authorList>
            <consortium name="DOE Joint Genome Institute"/>
            <person name="Ahrendt S."/>
            <person name="Riley R."/>
            <person name="Andreopoulos W."/>
            <person name="Labutti K."/>
            <person name="Pangilinan J."/>
            <person name="Ruiz-Duenas F.J."/>
            <person name="Barrasa J.M."/>
            <person name="Sanchez-Garcia M."/>
            <person name="Camarero S."/>
            <person name="Miyauchi S."/>
            <person name="Serrano A."/>
            <person name="Linde D."/>
            <person name="Babiker R."/>
            <person name="Drula E."/>
            <person name="Ayuso-Fernandez I."/>
            <person name="Pacheco R."/>
            <person name="Padilla G."/>
            <person name="Ferreira P."/>
            <person name="Barriuso J."/>
            <person name="Kellner H."/>
            <person name="Castanera R."/>
            <person name="Alfaro M."/>
            <person name="Ramirez L."/>
            <person name="Pisabarro A.G."/>
            <person name="Kuo A."/>
            <person name="Tritt A."/>
            <person name="Lipzen A."/>
            <person name="He G."/>
            <person name="Yan M."/>
            <person name="Ng V."/>
            <person name="Cullen D."/>
            <person name="Martin F."/>
            <person name="Rosso M.-N."/>
            <person name="Henrissat B."/>
            <person name="Hibbett D."/>
            <person name="Martinez A.T."/>
            <person name="Grigoriev I.V."/>
        </authorList>
    </citation>
    <scope>NUCLEOTIDE SEQUENCE</scope>
    <source>
        <strain evidence="3">AH 40177</strain>
    </source>
</reference>
<name>A0A9P5PD36_9AGAR</name>
<dbReference type="AlphaFoldDB" id="A0A9P5PD36"/>
<keyword evidence="2" id="KW-0732">Signal</keyword>
<gene>
    <name evidence="3" type="ORF">BDP27DRAFT_1451525</name>
</gene>